<dbReference type="CDD" id="cd14703">
    <property type="entry name" value="bZIP_plant_RF2"/>
    <property type="match status" value="1"/>
</dbReference>
<dbReference type="Gene3D" id="1.20.5.170">
    <property type="match status" value="1"/>
</dbReference>
<feature type="domain" description="BZIP" evidence="10">
    <location>
        <begin position="163"/>
        <end position="226"/>
    </location>
</feature>
<dbReference type="PANTHER" id="PTHR13690:SF151">
    <property type="entry name" value="BZIP TRANSCRIPTION FACTOR"/>
    <property type="match status" value="1"/>
</dbReference>
<protein>
    <submittedName>
        <fullName evidence="11">Transcription factor RF2b</fullName>
    </submittedName>
</protein>
<dbReference type="OMA" id="AAQSHAC"/>
<dbReference type="AlphaFoldDB" id="A0A3L6FXD8"/>
<accession>A0A3L6FXD8</accession>
<keyword evidence="6" id="KW-0539">Nucleus</keyword>
<proteinExistence type="inferred from homology"/>
<name>A0A3L6FXD8_MAIZE</name>
<dbReference type="ExpressionAtlas" id="A0A3L6FXD8">
    <property type="expression patterns" value="baseline and differential"/>
</dbReference>
<dbReference type="SUPFAM" id="SSF57959">
    <property type="entry name" value="Leucine zipper domain"/>
    <property type="match status" value="1"/>
</dbReference>
<dbReference type="Proteomes" id="UP000251960">
    <property type="component" value="Chromosome 2"/>
</dbReference>
<keyword evidence="5" id="KW-0804">Transcription</keyword>
<organism evidence="11 12">
    <name type="scientific">Zea mays</name>
    <name type="common">Maize</name>
    <dbReference type="NCBI Taxonomy" id="4577"/>
    <lineage>
        <taxon>Eukaryota</taxon>
        <taxon>Viridiplantae</taxon>
        <taxon>Streptophyta</taxon>
        <taxon>Embryophyta</taxon>
        <taxon>Tracheophyta</taxon>
        <taxon>Spermatophyta</taxon>
        <taxon>Magnoliopsida</taxon>
        <taxon>Liliopsida</taxon>
        <taxon>Poales</taxon>
        <taxon>Poaceae</taxon>
        <taxon>PACMAD clade</taxon>
        <taxon>Panicoideae</taxon>
        <taxon>Andropogonodae</taxon>
        <taxon>Andropogoneae</taxon>
        <taxon>Tripsacinae</taxon>
        <taxon>Zea</taxon>
    </lineage>
</organism>
<evidence type="ECO:0000256" key="8">
    <source>
        <dbReference type="SAM" id="Coils"/>
    </source>
</evidence>
<dbReference type="InterPro" id="IPR046347">
    <property type="entry name" value="bZIP_sf"/>
</dbReference>
<evidence type="ECO:0000256" key="7">
    <source>
        <dbReference type="ARBA" id="ARBA00054342"/>
    </source>
</evidence>
<evidence type="ECO:0000256" key="3">
    <source>
        <dbReference type="ARBA" id="ARBA00023015"/>
    </source>
</evidence>
<dbReference type="Pfam" id="PF00170">
    <property type="entry name" value="bZIP_1"/>
    <property type="match status" value="1"/>
</dbReference>
<keyword evidence="4" id="KW-0238">DNA-binding</keyword>
<evidence type="ECO:0000256" key="1">
    <source>
        <dbReference type="ARBA" id="ARBA00004123"/>
    </source>
</evidence>
<dbReference type="InterPro" id="IPR004827">
    <property type="entry name" value="bZIP"/>
</dbReference>
<evidence type="ECO:0000256" key="2">
    <source>
        <dbReference type="ARBA" id="ARBA00007163"/>
    </source>
</evidence>
<comment type="function">
    <text evidence="7">Transcription factor probably involved in vascular development and shoot tissue organization. Binds to the DNA sequence 5'-CCGAGTGTGCCCCTGG-3' present in the promoter region Box II of the phloem-specific rice tungro bacilliform virus (RTBV) promoter. May regulate tissue-specific expression of the RTBV promoter and virus replication.</text>
</comment>
<comment type="similarity">
    <text evidence="2">Belongs to the bZIP family.</text>
</comment>
<dbReference type="GO" id="GO:0003677">
    <property type="term" value="F:DNA binding"/>
    <property type="evidence" value="ECO:0007669"/>
    <property type="project" value="UniProtKB-KW"/>
</dbReference>
<dbReference type="GO" id="GO:0005634">
    <property type="term" value="C:nucleus"/>
    <property type="evidence" value="ECO:0007669"/>
    <property type="project" value="UniProtKB-SubCell"/>
</dbReference>
<dbReference type="InterPro" id="IPR044759">
    <property type="entry name" value="bZIP_RF2"/>
</dbReference>
<dbReference type="GO" id="GO:0003700">
    <property type="term" value="F:DNA-binding transcription factor activity"/>
    <property type="evidence" value="ECO:0007669"/>
    <property type="project" value="InterPro"/>
</dbReference>
<evidence type="ECO:0000256" key="5">
    <source>
        <dbReference type="ARBA" id="ARBA00023163"/>
    </source>
</evidence>
<feature type="region of interest" description="Disordered" evidence="9">
    <location>
        <begin position="1"/>
        <end position="55"/>
    </location>
</feature>
<dbReference type="FunFam" id="1.20.5.170:FF:000009">
    <property type="entry name" value="probable transcription factor PosF21"/>
    <property type="match status" value="1"/>
</dbReference>
<feature type="coiled-coil region" evidence="8">
    <location>
        <begin position="181"/>
        <end position="253"/>
    </location>
</feature>
<evidence type="ECO:0000256" key="6">
    <source>
        <dbReference type="ARBA" id="ARBA00023242"/>
    </source>
</evidence>
<evidence type="ECO:0000259" key="10">
    <source>
        <dbReference type="PROSITE" id="PS50217"/>
    </source>
</evidence>
<gene>
    <name evidence="11" type="primary">RF2b_2</name>
    <name evidence="11" type="ORF">Zm00014a_043094</name>
</gene>
<dbReference type="EMBL" id="NCVQ01000003">
    <property type="protein sequence ID" value="PWZ39173.1"/>
    <property type="molecule type" value="Genomic_DNA"/>
</dbReference>
<feature type="compositionally biased region" description="Pro residues" evidence="9">
    <location>
        <begin position="1"/>
        <end position="13"/>
    </location>
</feature>
<dbReference type="KEGG" id="zma:100502357"/>
<evidence type="ECO:0000313" key="12">
    <source>
        <dbReference type="Proteomes" id="UP000251960"/>
    </source>
</evidence>
<dbReference type="PROSITE" id="PS50217">
    <property type="entry name" value="BZIP"/>
    <property type="match status" value="1"/>
</dbReference>
<keyword evidence="8" id="KW-0175">Coiled coil</keyword>
<reference evidence="11 12" key="1">
    <citation type="journal article" date="2018" name="Nat. Genet.">
        <title>Extensive intraspecific gene order and gene structural variations between Mo17 and other maize genomes.</title>
        <authorList>
            <person name="Sun S."/>
            <person name="Zhou Y."/>
            <person name="Chen J."/>
            <person name="Shi J."/>
            <person name="Zhao H."/>
            <person name="Zhao H."/>
            <person name="Song W."/>
            <person name="Zhang M."/>
            <person name="Cui Y."/>
            <person name="Dong X."/>
            <person name="Liu H."/>
            <person name="Ma X."/>
            <person name="Jiao Y."/>
            <person name="Wang B."/>
            <person name="Wei X."/>
            <person name="Stein J.C."/>
            <person name="Glaubitz J.C."/>
            <person name="Lu F."/>
            <person name="Yu G."/>
            <person name="Liang C."/>
            <person name="Fengler K."/>
            <person name="Li B."/>
            <person name="Rafalski A."/>
            <person name="Schnable P.S."/>
            <person name="Ware D.H."/>
            <person name="Buckler E.S."/>
            <person name="Lai J."/>
        </authorList>
    </citation>
    <scope>NUCLEOTIDE SEQUENCE [LARGE SCALE GENOMIC DNA]</scope>
    <source>
        <strain evidence="12">cv. Missouri 17</strain>
        <tissue evidence="11">Seedling</tissue>
    </source>
</reference>
<evidence type="ECO:0000313" key="11">
    <source>
        <dbReference type="EMBL" id="PWZ39173.1"/>
    </source>
</evidence>
<keyword evidence="3" id="KW-0805">Transcription regulation</keyword>
<evidence type="ECO:0000256" key="4">
    <source>
        <dbReference type="ARBA" id="ARBA00023125"/>
    </source>
</evidence>
<dbReference type="SMART" id="SM00338">
    <property type="entry name" value="BRLZ"/>
    <property type="match status" value="1"/>
</dbReference>
<comment type="subcellular location">
    <subcellularLocation>
        <location evidence="1">Nucleus</location>
    </subcellularLocation>
</comment>
<dbReference type="OrthoDB" id="1435597at2759"/>
<comment type="caution">
    <text evidence="11">The sequence shown here is derived from an EMBL/GenBank/DDBJ whole genome shotgun (WGS) entry which is preliminary data.</text>
</comment>
<dbReference type="PANTHER" id="PTHR13690">
    <property type="entry name" value="TRANSCRIPTION FACTOR POSF21-RELATED"/>
    <property type="match status" value="1"/>
</dbReference>
<sequence>MAMPPKPGDPPQRSPARSPNLNLPCPLPPVPGGPPAPSAAGLPPPRASHHRRARSEVAFRFSDDLAGGVGGGFDEIGSEDDLFSTFMDMDKIAGADRDRAAETSSPPRPAKHRHSASFDGFGMGAAAGGLAGQQDGGGGMFGEVMEAKKAMSSEQLAELAAIDPKRAKRIIANRQSAARSKERKSRYITELERKVQTLQTEATTLSAQLTLFQRDTTGLSAENAELKIRLQAMEQQAQLRDALNDALKQEVERLKIATGEMPKSNEQFNMGMQHVSYSGPSFFHLPEQHVDIQLPHHFQQPPRNVQMLSHPNSLSDMAQQDSLGRLRGLDIGKGSMAMKPEAEVVVKSEGSSVSAGESNTTF</sequence>
<feature type="compositionally biased region" description="Pro residues" evidence="9">
    <location>
        <begin position="25"/>
        <end position="46"/>
    </location>
</feature>
<evidence type="ECO:0000256" key="9">
    <source>
        <dbReference type="SAM" id="MobiDB-lite"/>
    </source>
</evidence>
<dbReference type="SMR" id="A0A3L6FXD8"/>